<dbReference type="Proteomes" id="UP000185557">
    <property type="component" value="Unassembled WGS sequence"/>
</dbReference>
<dbReference type="AlphaFoldDB" id="A0A1U7JAX0"/>
<name>A0A1U7JAX0_9CYAN</name>
<gene>
    <name evidence="1" type="ORF">NIES30_01850</name>
</gene>
<evidence type="ECO:0000313" key="1">
    <source>
        <dbReference type="EMBL" id="OKH50850.1"/>
    </source>
</evidence>
<protein>
    <recommendedName>
        <fullName evidence="3">Sugar-non-specific nuclease inhibitor NuiA-like protein</fullName>
    </recommendedName>
</protein>
<dbReference type="Gene3D" id="3.40.1460.10">
    <property type="entry name" value="Nuclease A inhibitor-like"/>
    <property type="match status" value="1"/>
</dbReference>
<evidence type="ECO:0008006" key="3">
    <source>
        <dbReference type="Google" id="ProtNLM"/>
    </source>
</evidence>
<dbReference type="STRING" id="549789.NIES30_01850"/>
<organism evidence="1 2">
    <name type="scientific">Phormidium tenue NIES-30</name>
    <dbReference type="NCBI Taxonomy" id="549789"/>
    <lineage>
        <taxon>Bacteria</taxon>
        <taxon>Bacillati</taxon>
        <taxon>Cyanobacteriota</taxon>
        <taxon>Cyanophyceae</taxon>
        <taxon>Oscillatoriophycideae</taxon>
        <taxon>Oscillatoriales</taxon>
        <taxon>Oscillatoriaceae</taxon>
        <taxon>Phormidium</taxon>
    </lineage>
</organism>
<dbReference type="Pfam" id="PF07924">
    <property type="entry name" value="NuiA"/>
    <property type="match status" value="1"/>
</dbReference>
<dbReference type="RefSeq" id="WP_073606664.1">
    <property type="nucleotide sequence ID" value="NZ_MRCG01000001.1"/>
</dbReference>
<accession>A0A1U7JAX0</accession>
<dbReference type="SUPFAM" id="SSF82602">
    <property type="entry name" value="Nuclease A inhibitor (NuiA)"/>
    <property type="match status" value="1"/>
</dbReference>
<dbReference type="InterPro" id="IPR012489">
    <property type="entry name" value="NucleaseA_inhib-like"/>
</dbReference>
<proteinExistence type="predicted"/>
<keyword evidence="2" id="KW-1185">Reference proteome</keyword>
<reference evidence="1 2" key="1">
    <citation type="submission" date="2016-11" db="EMBL/GenBank/DDBJ databases">
        <title>Draft Genome Sequences of Nine Cyanobacterial Strains from Diverse Habitats.</title>
        <authorList>
            <person name="Zhu T."/>
            <person name="Hou S."/>
            <person name="Lu X."/>
            <person name="Hess W.R."/>
        </authorList>
    </citation>
    <scope>NUCLEOTIDE SEQUENCE [LARGE SCALE GENOMIC DNA]</scope>
    <source>
        <strain evidence="1 2">NIES-30</strain>
    </source>
</reference>
<dbReference type="InterPro" id="IPR036587">
    <property type="entry name" value="NucleaseA_inhib-like_sf"/>
</dbReference>
<dbReference type="EMBL" id="MRCG01000001">
    <property type="protein sequence ID" value="OKH50850.1"/>
    <property type="molecule type" value="Genomic_DNA"/>
</dbReference>
<dbReference type="OrthoDB" id="582048at2"/>
<sequence>MELQPEHYELAIALSAIEGAMAGLWYPSESDALVSLVIYADPLPDTEALAHKLGAGEEHLEIRPAETFFRPVLNNPYWASEQGGHLAQKFANLRDVLETHLEDIHSIRVGVVNVTVYLLGRHSSGCFLGACTHVVET</sequence>
<comment type="caution">
    <text evidence="1">The sequence shown here is derived from an EMBL/GenBank/DDBJ whole genome shotgun (WGS) entry which is preliminary data.</text>
</comment>
<evidence type="ECO:0000313" key="2">
    <source>
        <dbReference type="Proteomes" id="UP000185557"/>
    </source>
</evidence>